<dbReference type="EMBL" id="CP019434">
    <property type="protein sequence ID" value="APZ42503.1"/>
    <property type="molecule type" value="Genomic_DNA"/>
</dbReference>
<sequence length="127" mass="13441">MIGVTNNSGSTLNSFNISGSNIFGFDRDGIDGYVVPNPKVAGNPDTTGYGGPIAYFTNITGYSSGTVNFYGGLANGANTYFSLEEGININKLPKISHNVPEPSDLGMLGLGLGMIGFLAWRRRRQQG</sequence>
<evidence type="ECO:0000259" key="1">
    <source>
        <dbReference type="Pfam" id="PF07589"/>
    </source>
</evidence>
<organism evidence="2 3">
    <name type="scientific">Acidihalobacter ferrooxydans</name>
    <dbReference type="NCBI Taxonomy" id="1765967"/>
    <lineage>
        <taxon>Bacteria</taxon>
        <taxon>Pseudomonadati</taxon>
        <taxon>Pseudomonadota</taxon>
        <taxon>Gammaproteobacteria</taxon>
        <taxon>Chromatiales</taxon>
        <taxon>Ectothiorhodospiraceae</taxon>
        <taxon>Acidihalobacter</taxon>
    </lineage>
</organism>
<dbReference type="NCBIfam" id="TIGR02595">
    <property type="entry name" value="PEP_CTERM"/>
    <property type="match status" value="1"/>
</dbReference>
<dbReference type="InterPro" id="IPR013424">
    <property type="entry name" value="Ice-binding_C"/>
</dbReference>
<proteinExistence type="predicted"/>
<name>A0A1P8UF75_9GAMM</name>
<feature type="domain" description="Ice-binding protein C-terminal" evidence="1">
    <location>
        <begin position="99"/>
        <end position="123"/>
    </location>
</feature>
<reference evidence="2 3" key="1">
    <citation type="submission" date="2017-01" db="EMBL/GenBank/DDBJ databases">
        <title>Draft sequence of Acidihalobacter ferrooxidans strain DSM 14175 (strain V8).</title>
        <authorList>
            <person name="Khaleque H.N."/>
            <person name="Ramsay J.P."/>
            <person name="Murphy R.J.T."/>
            <person name="Kaksonen A.H."/>
            <person name="Boxall N.J."/>
            <person name="Watkin E.L.J."/>
        </authorList>
    </citation>
    <scope>NUCLEOTIDE SEQUENCE [LARGE SCALE GENOMIC DNA]</scope>
    <source>
        <strain evidence="2 3">V8</strain>
    </source>
</reference>
<keyword evidence="3" id="KW-1185">Reference proteome</keyword>
<protein>
    <recommendedName>
        <fullName evidence="1">Ice-binding protein C-terminal domain-containing protein</fullName>
    </recommendedName>
</protein>
<dbReference type="Proteomes" id="UP000243807">
    <property type="component" value="Chromosome"/>
</dbReference>
<dbReference type="STRING" id="1765967.BW247_04870"/>
<evidence type="ECO:0000313" key="3">
    <source>
        <dbReference type="Proteomes" id="UP000243807"/>
    </source>
</evidence>
<evidence type="ECO:0000313" key="2">
    <source>
        <dbReference type="EMBL" id="APZ42503.1"/>
    </source>
</evidence>
<dbReference type="KEGG" id="afy:BW247_04870"/>
<dbReference type="Pfam" id="PF07589">
    <property type="entry name" value="PEP-CTERM"/>
    <property type="match status" value="1"/>
</dbReference>
<gene>
    <name evidence="2" type="ORF">BW247_04870</name>
</gene>
<dbReference type="AlphaFoldDB" id="A0A1P8UF75"/>
<accession>A0A1P8UF75</accession>